<evidence type="ECO:0000256" key="1">
    <source>
        <dbReference type="SAM" id="MobiDB-lite"/>
    </source>
</evidence>
<protein>
    <submittedName>
        <fullName evidence="2">Uncharacterized protein</fullName>
    </submittedName>
</protein>
<keyword evidence="3" id="KW-1185">Reference proteome</keyword>
<dbReference type="AlphaFoldDB" id="A0AAD8CYF3"/>
<name>A0AAD8CYF3_ACIOX</name>
<feature type="compositionally biased region" description="Polar residues" evidence="1">
    <location>
        <begin position="125"/>
        <end position="144"/>
    </location>
</feature>
<feature type="region of interest" description="Disordered" evidence="1">
    <location>
        <begin position="121"/>
        <end position="144"/>
    </location>
</feature>
<evidence type="ECO:0000313" key="3">
    <source>
        <dbReference type="Proteomes" id="UP001230051"/>
    </source>
</evidence>
<organism evidence="2 3">
    <name type="scientific">Acipenser oxyrinchus oxyrinchus</name>
    <dbReference type="NCBI Taxonomy" id="40147"/>
    <lineage>
        <taxon>Eukaryota</taxon>
        <taxon>Metazoa</taxon>
        <taxon>Chordata</taxon>
        <taxon>Craniata</taxon>
        <taxon>Vertebrata</taxon>
        <taxon>Euteleostomi</taxon>
        <taxon>Actinopterygii</taxon>
        <taxon>Chondrostei</taxon>
        <taxon>Acipenseriformes</taxon>
        <taxon>Acipenseridae</taxon>
        <taxon>Acipenser</taxon>
    </lineage>
</organism>
<feature type="region of interest" description="Disordered" evidence="1">
    <location>
        <begin position="1"/>
        <end position="21"/>
    </location>
</feature>
<evidence type="ECO:0000313" key="2">
    <source>
        <dbReference type="EMBL" id="KAK1157753.1"/>
    </source>
</evidence>
<comment type="caution">
    <text evidence="2">The sequence shown here is derived from an EMBL/GenBank/DDBJ whole genome shotgun (WGS) entry which is preliminary data.</text>
</comment>
<dbReference type="Proteomes" id="UP001230051">
    <property type="component" value="Unassembled WGS sequence"/>
</dbReference>
<accession>A0AAD8CYF3</accession>
<proteinExistence type="predicted"/>
<gene>
    <name evidence="2" type="ORF">AOXY_G23903</name>
</gene>
<sequence>MDREGVYSGSLATSATWSTQSPSLSSLVLSDLDQGFVQLQDCSASASSTLDLQLSSRGSKASRSEIVNEFTERLGVSEAEGGAWSLSALCHSPSTLLLPSHGLHNLSLLALEHDHKFVGPHSLDSKASTPCQGEHPQSSSTESSADLSCVDLSALPLASQPLWEVSLIQHSQDPCSPLESTQHEMPEILGEAPTNVSWSPGVKTTPSSFAESLSLHWAGMKPQVNDGGLRFSYENQQSWKDMMALGCHIRPFTFSQASPLPAGLYPCSERNAPGLSK</sequence>
<reference evidence="2" key="1">
    <citation type="submission" date="2022-02" db="EMBL/GenBank/DDBJ databases">
        <title>Atlantic sturgeon de novo genome assembly.</title>
        <authorList>
            <person name="Stock M."/>
            <person name="Klopp C."/>
            <person name="Guiguen Y."/>
            <person name="Cabau C."/>
            <person name="Parinello H."/>
            <person name="Santidrian Yebra-Pimentel E."/>
            <person name="Kuhl H."/>
            <person name="Dirks R.P."/>
            <person name="Guessner J."/>
            <person name="Wuertz S."/>
            <person name="Du K."/>
            <person name="Schartl M."/>
        </authorList>
    </citation>
    <scope>NUCLEOTIDE SEQUENCE</scope>
    <source>
        <strain evidence="2">STURGEONOMICS-FGT-2020</strain>
        <tissue evidence="2">Whole blood</tissue>
    </source>
</reference>
<dbReference type="EMBL" id="JAGXEW010000025">
    <property type="protein sequence ID" value="KAK1157753.1"/>
    <property type="molecule type" value="Genomic_DNA"/>
</dbReference>